<dbReference type="InterPro" id="IPR051049">
    <property type="entry name" value="Dienelactone_hydrolase-like"/>
</dbReference>
<evidence type="ECO:0000313" key="2">
    <source>
        <dbReference type="EMBL" id="QUD86459.1"/>
    </source>
</evidence>
<proteinExistence type="predicted"/>
<dbReference type="Gene3D" id="3.40.50.1820">
    <property type="entry name" value="alpha/beta hydrolase"/>
    <property type="match status" value="1"/>
</dbReference>
<dbReference type="KEGG" id="caul:KCG34_15320"/>
<accession>A0A975ITH2</accession>
<organism evidence="2 3">
    <name type="scientific">Phenylobacterium montanum</name>
    <dbReference type="NCBI Taxonomy" id="2823693"/>
    <lineage>
        <taxon>Bacteria</taxon>
        <taxon>Pseudomonadati</taxon>
        <taxon>Pseudomonadota</taxon>
        <taxon>Alphaproteobacteria</taxon>
        <taxon>Caulobacterales</taxon>
        <taxon>Caulobacteraceae</taxon>
        <taxon>Phenylobacterium</taxon>
    </lineage>
</organism>
<dbReference type="Proteomes" id="UP000676409">
    <property type="component" value="Chromosome"/>
</dbReference>
<keyword evidence="2" id="KW-0378">Hydrolase</keyword>
<sequence>MTLLTRPDGSRPEDFHLSRRGLVGATFFSGYAVAALAADAEPIHTDEQGLKTETVMIPSPDRPLPAYLARPDAPGRHPAVIVASEIFGVHDYIKDICRRLAKLGYVAIAPAFFIRTADPAPLSDMGAIMKIVAAASDKQVMGDVGAAIKFLQGAPYADAGHMAITGFCWGGKVVWNACETFPELKAGAAWYGHMAPAKDSLPDLSRIWPLEHVADLKAPVLGLYGGLDKGIPTEEIQAMRKALEVNHKQGSLMIVYPDAQHGFHADYRASYNAADAKDAWDRMLAHFKKNGVG</sequence>
<protein>
    <submittedName>
        <fullName evidence="2">Dienelactone hydrolase family protein</fullName>
    </submittedName>
</protein>
<dbReference type="GO" id="GO:0016787">
    <property type="term" value="F:hydrolase activity"/>
    <property type="evidence" value="ECO:0007669"/>
    <property type="project" value="UniProtKB-KW"/>
</dbReference>
<gene>
    <name evidence="2" type="ORF">KCG34_15320</name>
</gene>
<dbReference type="PANTHER" id="PTHR46623:SF6">
    <property type="entry name" value="ALPHA_BETA-HYDROLASES SUPERFAMILY PROTEIN"/>
    <property type="match status" value="1"/>
</dbReference>
<feature type="domain" description="Dienelactone hydrolase" evidence="1">
    <location>
        <begin position="65"/>
        <end position="289"/>
    </location>
</feature>
<dbReference type="InterPro" id="IPR029058">
    <property type="entry name" value="AB_hydrolase_fold"/>
</dbReference>
<evidence type="ECO:0000259" key="1">
    <source>
        <dbReference type="Pfam" id="PF01738"/>
    </source>
</evidence>
<dbReference type="RefSeq" id="WP_211936511.1">
    <property type="nucleotide sequence ID" value="NZ_CP073078.1"/>
</dbReference>
<name>A0A975ITH2_9CAUL</name>
<dbReference type="SUPFAM" id="SSF53474">
    <property type="entry name" value="alpha/beta-Hydrolases"/>
    <property type="match status" value="1"/>
</dbReference>
<dbReference type="InterPro" id="IPR002925">
    <property type="entry name" value="Dienelactn_hydro"/>
</dbReference>
<reference evidence="2" key="1">
    <citation type="submission" date="2021-04" db="EMBL/GenBank/DDBJ databases">
        <title>The complete genome sequence of Caulobacter sp. S6.</title>
        <authorList>
            <person name="Tang Y."/>
            <person name="Ouyang W."/>
            <person name="Liu Q."/>
            <person name="Huang B."/>
            <person name="Guo Z."/>
            <person name="Lei P."/>
        </authorList>
    </citation>
    <scope>NUCLEOTIDE SEQUENCE</scope>
    <source>
        <strain evidence="2">S6</strain>
    </source>
</reference>
<dbReference type="AlphaFoldDB" id="A0A975ITH2"/>
<evidence type="ECO:0000313" key="3">
    <source>
        <dbReference type="Proteomes" id="UP000676409"/>
    </source>
</evidence>
<dbReference type="EMBL" id="CP073078">
    <property type="protein sequence ID" value="QUD86459.1"/>
    <property type="molecule type" value="Genomic_DNA"/>
</dbReference>
<dbReference type="PANTHER" id="PTHR46623">
    <property type="entry name" value="CARBOXYMETHYLENEBUTENOLIDASE-RELATED"/>
    <property type="match status" value="1"/>
</dbReference>
<dbReference type="Pfam" id="PF01738">
    <property type="entry name" value="DLH"/>
    <property type="match status" value="1"/>
</dbReference>
<keyword evidence="3" id="KW-1185">Reference proteome</keyword>